<dbReference type="PROSITE" id="PS51123">
    <property type="entry name" value="OMPA_2"/>
    <property type="match status" value="1"/>
</dbReference>
<organism evidence="6 7">
    <name type="scientific">Roseovarius gahaiensis</name>
    <dbReference type="NCBI Taxonomy" id="2716691"/>
    <lineage>
        <taxon>Bacteria</taxon>
        <taxon>Pseudomonadati</taxon>
        <taxon>Pseudomonadota</taxon>
        <taxon>Alphaproteobacteria</taxon>
        <taxon>Rhodobacterales</taxon>
        <taxon>Roseobacteraceae</taxon>
        <taxon>Roseovarius</taxon>
    </lineage>
</organism>
<dbReference type="PROSITE" id="PS51257">
    <property type="entry name" value="PROKAR_LIPOPROTEIN"/>
    <property type="match status" value="1"/>
</dbReference>
<evidence type="ECO:0000256" key="2">
    <source>
        <dbReference type="ARBA" id="ARBA00023136"/>
    </source>
</evidence>
<evidence type="ECO:0000313" key="6">
    <source>
        <dbReference type="EMBL" id="NHQ75663.1"/>
    </source>
</evidence>
<evidence type="ECO:0000256" key="1">
    <source>
        <dbReference type="ARBA" id="ARBA00004442"/>
    </source>
</evidence>
<feature type="domain" description="OmpA-like" evidence="5">
    <location>
        <begin position="61"/>
        <end position="177"/>
    </location>
</feature>
<keyword evidence="7" id="KW-1185">Reference proteome</keyword>
<dbReference type="RefSeq" id="WP_167199351.1">
    <property type="nucleotide sequence ID" value="NZ_JAAORB010000041.1"/>
</dbReference>
<keyword evidence="3" id="KW-0998">Cell outer membrane</keyword>
<comment type="caution">
    <text evidence="6">The sequence shown here is derived from an EMBL/GenBank/DDBJ whole genome shotgun (WGS) entry which is preliminary data.</text>
</comment>
<evidence type="ECO:0000256" key="3">
    <source>
        <dbReference type="ARBA" id="ARBA00023237"/>
    </source>
</evidence>
<dbReference type="Pfam" id="PF00691">
    <property type="entry name" value="OmpA"/>
    <property type="match status" value="1"/>
</dbReference>
<dbReference type="GO" id="GO:0009279">
    <property type="term" value="C:cell outer membrane"/>
    <property type="evidence" value="ECO:0007669"/>
    <property type="project" value="UniProtKB-SubCell"/>
</dbReference>
<dbReference type="CDD" id="cd07185">
    <property type="entry name" value="OmpA_C-like"/>
    <property type="match status" value="1"/>
</dbReference>
<dbReference type="InterPro" id="IPR006665">
    <property type="entry name" value="OmpA-like"/>
</dbReference>
<keyword evidence="2 4" id="KW-0472">Membrane</keyword>
<proteinExistence type="predicted"/>
<accession>A0A967EFR5</accession>
<reference evidence="6" key="1">
    <citation type="submission" date="2020-03" db="EMBL/GenBank/DDBJ databases">
        <title>Roseovarius gahaiensis sp. nov., isolated from Gahai Saline Lake, China.</title>
        <authorList>
            <person name="Sun X."/>
        </authorList>
    </citation>
    <scope>NUCLEOTIDE SEQUENCE</scope>
    <source>
        <strain evidence="6">GH877</strain>
    </source>
</reference>
<evidence type="ECO:0000256" key="4">
    <source>
        <dbReference type="PROSITE-ProRule" id="PRU00473"/>
    </source>
</evidence>
<sequence length="232" mass="25270">MKHLLAAASLIALSACTTDDDVYRSYFSEAGALVDSGDFGNANMNNHLVMTGEKAYVYDLANRFSQEVMSTVNFAFNSANLDAGARDTLREQARWIRQFPEVRFRVFGHADAVGSAGYNKQLGLRRAHAVVNYLVSQGISRSRLEAIASFGETQPLIVTEGRERRNRRTVTEVTGFVKSHPIVMQGKYASVVYRDFINSAAPKTNLSMAGSEGPPADAGGITWRNVIPGTAG</sequence>
<dbReference type="PRINTS" id="PR01021">
    <property type="entry name" value="OMPADOMAIN"/>
</dbReference>
<name>A0A967EFR5_9RHOB</name>
<dbReference type="Proteomes" id="UP000639775">
    <property type="component" value="Unassembled WGS sequence"/>
</dbReference>
<dbReference type="Gene3D" id="3.30.1330.60">
    <property type="entry name" value="OmpA-like domain"/>
    <property type="match status" value="1"/>
</dbReference>
<comment type="subcellular location">
    <subcellularLocation>
        <location evidence="1">Cell outer membrane</location>
    </subcellularLocation>
</comment>
<evidence type="ECO:0000259" key="5">
    <source>
        <dbReference type="PROSITE" id="PS51123"/>
    </source>
</evidence>
<protein>
    <submittedName>
        <fullName evidence="6">OmpA family protein</fullName>
    </submittedName>
</protein>
<dbReference type="AlphaFoldDB" id="A0A967EFR5"/>
<dbReference type="SUPFAM" id="SSF103088">
    <property type="entry name" value="OmpA-like"/>
    <property type="match status" value="1"/>
</dbReference>
<dbReference type="InterPro" id="IPR050330">
    <property type="entry name" value="Bact_OuterMem_StrucFunc"/>
</dbReference>
<gene>
    <name evidence="6" type="ORF">HAT86_14485</name>
</gene>
<dbReference type="InterPro" id="IPR036737">
    <property type="entry name" value="OmpA-like_sf"/>
</dbReference>
<dbReference type="PANTHER" id="PTHR30329">
    <property type="entry name" value="STATOR ELEMENT OF FLAGELLAR MOTOR COMPLEX"/>
    <property type="match status" value="1"/>
</dbReference>
<dbReference type="EMBL" id="JAAORB010000041">
    <property type="protein sequence ID" value="NHQ75663.1"/>
    <property type="molecule type" value="Genomic_DNA"/>
</dbReference>
<evidence type="ECO:0000313" key="7">
    <source>
        <dbReference type="Proteomes" id="UP000639775"/>
    </source>
</evidence>
<dbReference type="PANTHER" id="PTHR30329:SF21">
    <property type="entry name" value="LIPOPROTEIN YIAD-RELATED"/>
    <property type="match status" value="1"/>
</dbReference>
<dbReference type="InterPro" id="IPR006664">
    <property type="entry name" value="OMP_bac"/>
</dbReference>